<dbReference type="Proteomes" id="UP001166093">
    <property type="component" value="Unassembled WGS sequence"/>
</dbReference>
<gene>
    <name evidence="7" type="primary">Tva1_7</name>
    <name evidence="7" type="ORF">GTO93_0016565</name>
</gene>
<keyword evidence="4" id="KW-0393">Immunoglobulin domain</keyword>
<evidence type="ECO:0000313" key="7">
    <source>
        <dbReference type="EMBL" id="MBN3288583.1"/>
    </source>
</evidence>
<keyword evidence="3" id="KW-0675">Receptor</keyword>
<name>A0ABS2YRQ4_POLSP</name>
<reference evidence="7" key="1">
    <citation type="journal article" date="2021" name="Cell">
        <title>Tracing the genetic footprints of vertebrate landing in non-teleost ray-finned fishes.</title>
        <authorList>
            <person name="Bi X."/>
            <person name="Wang K."/>
            <person name="Yang L."/>
            <person name="Pan H."/>
            <person name="Jiang H."/>
            <person name="Wei Q."/>
            <person name="Fang M."/>
            <person name="Yu H."/>
            <person name="Zhu C."/>
            <person name="Cai Y."/>
            <person name="He Y."/>
            <person name="Gan X."/>
            <person name="Zeng H."/>
            <person name="Yu D."/>
            <person name="Zhu Y."/>
            <person name="Jiang H."/>
            <person name="Qiu Q."/>
            <person name="Yang H."/>
            <person name="Zhang Y.E."/>
            <person name="Wang W."/>
            <person name="Zhu M."/>
            <person name="He S."/>
            <person name="Zhang G."/>
        </authorList>
    </citation>
    <scope>NUCLEOTIDE SEQUENCE</scope>
    <source>
        <strain evidence="7">Pddl_001</strain>
    </source>
</reference>
<dbReference type="InterPro" id="IPR036179">
    <property type="entry name" value="Ig-like_dom_sf"/>
</dbReference>
<keyword evidence="2" id="KW-1064">Adaptive immunity</keyword>
<organism evidence="7 8">
    <name type="scientific">Polyodon spathula</name>
    <name type="common">North American paddlefish</name>
    <name type="synonym">Squalus spathula</name>
    <dbReference type="NCBI Taxonomy" id="7913"/>
    <lineage>
        <taxon>Eukaryota</taxon>
        <taxon>Metazoa</taxon>
        <taxon>Chordata</taxon>
        <taxon>Craniata</taxon>
        <taxon>Vertebrata</taxon>
        <taxon>Euteleostomi</taxon>
        <taxon>Actinopterygii</taxon>
        <taxon>Chondrostei</taxon>
        <taxon>Acipenseriformes</taxon>
        <taxon>Polyodontidae</taxon>
        <taxon>Polyodon</taxon>
    </lineage>
</organism>
<sequence>ITMSVYHYYYYLDFLRGDSVNQTAFPIMVKEGQTVQIPCSYKLSSSTSANLLWYRQYASGSMEFVLLKYTSAGQVYETPGALGERFSAEVDSQRFTLSITRVLLSDSLMYYCALRPTVKQTIVH</sequence>
<keyword evidence="5" id="KW-0391">Immunity</keyword>
<dbReference type="SMART" id="SM00406">
    <property type="entry name" value="IGv"/>
    <property type="match status" value="1"/>
</dbReference>
<evidence type="ECO:0000259" key="6">
    <source>
        <dbReference type="PROSITE" id="PS50835"/>
    </source>
</evidence>
<accession>A0ABS2YRQ4</accession>
<dbReference type="Pfam" id="PF07686">
    <property type="entry name" value="V-set"/>
    <property type="match status" value="1"/>
</dbReference>
<feature type="domain" description="Ig-like" evidence="6">
    <location>
        <begin position="18"/>
        <end position="123"/>
    </location>
</feature>
<dbReference type="Gene3D" id="2.60.40.10">
    <property type="entry name" value="Immunoglobulins"/>
    <property type="match status" value="1"/>
</dbReference>
<evidence type="ECO:0000256" key="4">
    <source>
        <dbReference type="ARBA" id="ARBA00023319"/>
    </source>
</evidence>
<dbReference type="InterPro" id="IPR013783">
    <property type="entry name" value="Ig-like_fold"/>
</dbReference>
<dbReference type="InterPro" id="IPR007110">
    <property type="entry name" value="Ig-like_dom"/>
</dbReference>
<dbReference type="InterPro" id="IPR013106">
    <property type="entry name" value="Ig_V-set"/>
</dbReference>
<proteinExistence type="predicted"/>
<dbReference type="SUPFAM" id="SSF48726">
    <property type="entry name" value="Immunoglobulin"/>
    <property type="match status" value="1"/>
</dbReference>
<dbReference type="PANTHER" id="PTHR19367">
    <property type="entry name" value="T-CELL RECEPTOR ALPHA CHAIN V REGION"/>
    <property type="match status" value="1"/>
</dbReference>
<evidence type="ECO:0000256" key="2">
    <source>
        <dbReference type="ARBA" id="ARBA00023130"/>
    </source>
</evidence>
<feature type="non-terminal residue" evidence="7">
    <location>
        <position position="124"/>
    </location>
</feature>
<evidence type="ECO:0000313" key="8">
    <source>
        <dbReference type="Proteomes" id="UP001166093"/>
    </source>
</evidence>
<keyword evidence="5" id="KW-1279">T cell receptor</keyword>
<dbReference type="PANTHER" id="PTHR19367:SF18">
    <property type="entry name" value="T CELL RECEPTOR ALPHA VARIABLE 16"/>
    <property type="match status" value="1"/>
</dbReference>
<feature type="non-terminal residue" evidence="7">
    <location>
        <position position="1"/>
    </location>
</feature>
<evidence type="ECO:0000256" key="5">
    <source>
        <dbReference type="ARBA" id="ARBA00043266"/>
    </source>
</evidence>
<keyword evidence="8" id="KW-1185">Reference proteome</keyword>
<comment type="caution">
    <text evidence="7">The sequence shown here is derived from an EMBL/GenBank/DDBJ whole genome shotgun (WGS) entry which is preliminary data.</text>
</comment>
<keyword evidence="1" id="KW-0732">Signal</keyword>
<dbReference type="EMBL" id="JAAWVQ010176783">
    <property type="protein sequence ID" value="MBN3288583.1"/>
    <property type="molecule type" value="Genomic_DNA"/>
</dbReference>
<protein>
    <submittedName>
        <fullName evidence="7">TVA1 protein</fullName>
    </submittedName>
</protein>
<dbReference type="PROSITE" id="PS50835">
    <property type="entry name" value="IG_LIKE"/>
    <property type="match status" value="1"/>
</dbReference>
<evidence type="ECO:0000256" key="1">
    <source>
        <dbReference type="ARBA" id="ARBA00022729"/>
    </source>
</evidence>
<dbReference type="InterPro" id="IPR051287">
    <property type="entry name" value="TCR_variable_region"/>
</dbReference>
<evidence type="ECO:0000256" key="3">
    <source>
        <dbReference type="ARBA" id="ARBA00023170"/>
    </source>
</evidence>